<protein>
    <submittedName>
        <fullName evidence="1">Probable serine/threonine-protein kinase abkC</fullName>
    </submittedName>
</protein>
<dbReference type="EMBL" id="BKCJ010278937">
    <property type="protein sequence ID" value="GEZ43828.1"/>
    <property type="molecule type" value="Genomic_DNA"/>
</dbReference>
<comment type="caution">
    <text evidence="1">The sequence shown here is derived from an EMBL/GenBank/DDBJ whole genome shotgun (WGS) entry which is preliminary data.</text>
</comment>
<evidence type="ECO:0000313" key="1">
    <source>
        <dbReference type="EMBL" id="GEZ43828.1"/>
    </source>
</evidence>
<keyword evidence="1" id="KW-0808">Transferase</keyword>
<dbReference type="GO" id="GO:0016301">
    <property type="term" value="F:kinase activity"/>
    <property type="evidence" value="ECO:0007669"/>
    <property type="project" value="UniProtKB-KW"/>
</dbReference>
<dbReference type="AlphaFoldDB" id="A0A699IBZ3"/>
<sequence length="312" mass="34155">MPHDAQTAWKAVARSNAYRDKASYPLSRISQAFRLAAAWSYVVIRGICSLVCGNKAQAQTGGQNSLYMPAEVRQAFVISAVCKFISVLDRRKMTEVFGLPRIEAVRIDLSSVTHIDLQEPVSGIETSKHQVTSNGHIGYSGHYSSANHIATNVSENMSGTVVGNRGVAVQCISSTRECTHSLGFGSLHMTARQSSFVNSDRHGPVTKDVSKVTVAQPSDQNSAGHMDLRAQQSNGGLSKRGTISARNVSVITLSTNIDEVIAKFARLTPQERAKRCLFDVYILGVNKRFIRRLKTKKQSITRLKKVVMVCCN</sequence>
<name>A0A699IBZ3_TANCI</name>
<gene>
    <name evidence="1" type="ORF">Tci_515801</name>
</gene>
<organism evidence="1">
    <name type="scientific">Tanacetum cinerariifolium</name>
    <name type="common">Dalmatian daisy</name>
    <name type="synonym">Chrysanthemum cinerariifolium</name>
    <dbReference type="NCBI Taxonomy" id="118510"/>
    <lineage>
        <taxon>Eukaryota</taxon>
        <taxon>Viridiplantae</taxon>
        <taxon>Streptophyta</taxon>
        <taxon>Embryophyta</taxon>
        <taxon>Tracheophyta</taxon>
        <taxon>Spermatophyta</taxon>
        <taxon>Magnoliopsida</taxon>
        <taxon>eudicotyledons</taxon>
        <taxon>Gunneridae</taxon>
        <taxon>Pentapetalae</taxon>
        <taxon>asterids</taxon>
        <taxon>campanulids</taxon>
        <taxon>Asterales</taxon>
        <taxon>Asteraceae</taxon>
        <taxon>Asteroideae</taxon>
        <taxon>Anthemideae</taxon>
        <taxon>Anthemidinae</taxon>
        <taxon>Tanacetum</taxon>
    </lineage>
</organism>
<proteinExistence type="predicted"/>
<reference evidence="1" key="1">
    <citation type="journal article" date="2019" name="Sci. Rep.">
        <title>Draft genome of Tanacetum cinerariifolium, the natural source of mosquito coil.</title>
        <authorList>
            <person name="Yamashiro T."/>
            <person name="Shiraishi A."/>
            <person name="Satake H."/>
            <person name="Nakayama K."/>
        </authorList>
    </citation>
    <scope>NUCLEOTIDE SEQUENCE</scope>
</reference>
<keyword evidence="1" id="KW-0418">Kinase</keyword>
<accession>A0A699IBZ3</accession>